<accession>A0ABD0K6V9</accession>
<evidence type="ECO:0000259" key="2">
    <source>
        <dbReference type="Pfam" id="PF09458"/>
    </source>
</evidence>
<sequence length="93" mass="9806">MASSGESGIIGLNPESHSSRTETKHITFSNAFGSTPAVTAGIIHIDSASRSSSAVRIDVQVQHVGTTGFDLTAHEWLDSHNHGVTLSWMACSN</sequence>
<gene>
    <name evidence="3" type="ORF">BaRGS_00025880</name>
</gene>
<evidence type="ECO:0000313" key="4">
    <source>
        <dbReference type="Proteomes" id="UP001519460"/>
    </source>
</evidence>
<dbReference type="EMBL" id="JACVVK020000237">
    <property type="protein sequence ID" value="KAK7482847.1"/>
    <property type="molecule type" value="Genomic_DNA"/>
</dbReference>
<dbReference type="SUPFAM" id="SSF141086">
    <property type="entry name" value="Agglutinin HPA-like"/>
    <property type="match status" value="1"/>
</dbReference>
<proteinExistence type="predicted"/>
<dbReference type="Gene3D" id="2.60.40.2080">
    <property type="match status" value="1"/>
</dbReference>
<dbReference type="Proteomes" id="UP001519460">
    <property type="component" value="Unassembled WGS sequence"/>
</dbReference>
<evidence type="ECO:0000313" key="3">
    <source>
        <dbReference type="EMBL" id="KAK7482847.1"/>
    </source>
</evidence>
<feature type="region of interest" description="Disordered" evidence="1">
    <location>
        <begin position="1"/>
        <end position="24"/>
    </location>
</feature>
<dbReference type="InterPro" id="IPR037221">
    <property type="entry name" value="H-type_lectin_dom_sf"/>
</dbReference>
<comment type="caution">
    <text evidence="3">The sequence shown here is derived from an EMBL/GenBank/DDBJ whole genome shotgun (WGS) entry which is preliminary data.</text>
</comment>
<dbReference type="InterPro" id="IPR019019">
    <property type="entry name" value="H-type_lectin_domain"/>
</dbReference>
<dbReference type="Pfam" id="PF09458">
    <property type="entry name" value="H_lectin"/>
    <property type="match status" value="1"/>
</dbReference>
<protein>
    <recommendedName>
        <fullName evidence="2">H-type lectin domain-containing protein</fullName>
    </recommendedName>
</protein>
<feature type="domain" description="H-type lectin" evidence="2">
    <location>
        <begin position="23"/>
        <end position="90"/>
    </location>
</feature>
<name>A0ABD0K6V9_9CAEN</name>
<dbReference type="AlphaFoldDB" id="A0ABD0K6V9"/>
<keyword evidence="4" id="KW-1185">Reference proteome</keyword>
<evidence type="ECO:0000256" key="1">
    <source>
        <dbReference type="SAM" id="MobiDB-lite"/>
    </source>
</evidence>
<organism evidence="3 4">
    <name type="scientific">Batillaria attramentaria</name>
    <dbReference type="NCBI Taxonomy" id="370345"/>
    <lineage>
        <taxon>Eukaryota</taxon>
        <taxon>Metazoa</taxon>
        <taxon>Spiralia</taxon>
        <taxon>Lophotrochozoa</taxon>
        <taxon>Mollusca</taxon>
        <taxon>Gastropoda</taxon>
        <taxon>Caenogastropoda</taxon>
        <taxon>Sorbeoconcha</taxon>
        <taxon>Cerithioidea</taxon>
        <taxon>Batillariidae</taxon>
        <taxon>Batillaria</taxon>
    </lineage>
</organism>
<reference evidence="3 4" key="1">
    <citation type="journal article" date="2023" name="Sci. Data">
        <title>Genome assembly of the Korean intertidal mud-creeper Batillaria attramentaria.</title>
        <authorList>
            <person name="Patra A.K."/>
            <person name="Ho P.T."/>
            <person name="Jun S."/>
            <person name="Lee S.J."/>
            <person name="Kim Y."/>
            <person name="Won Y.J."/>
        </authorList>
    </citation>
    <scope>NUCLEOTIDE SEQUENCE [LARGE SCALE GENOMIC DNA]</scope>
    <source>
        <strain evidence="3">Wonlab-2016</strain>
    </source>
</reference>